<dbReference type="EMBL" id="JABSTQ010011419">
    <property type="protein sequence ID" value="KAG0411607.1"/>
    <property type="molecule type" value="Genomic_DNA"/>
</dbReference>
<gene>
    <name evidence="1" type="ORF">HPB47_011279</name>
</gene>
<sequence length="620" mass="68054">VRLDALAEAEDIGRRISQGSINWTGLPLLGVPFTVKNNVAVRGCVFDAGSLYWKGQRADEDAAVVSLLRRAGAIPLAISNVPELCLSSDCSNMVYGTTRNPYDTNRSPGGSSGGEGSLLASAASVIGIGTDMAGSIRIPAYRCGIFGHKPTHGVVSSAGMFPDLGENQRRLGSPGPMCRYARDLDVALRVMAGENAARLRLDSPVDLKKLKVLYTVDNGNKYFTSIDKSLSQAVLDVVKCLEVVCETRPQRVTFTETRRGFFMWMACLEPGTVSFAAMFKRFEETLNPFRELLLKLAGRSNHTMASIWATLGGSLSKDTSSATAAADLSRAREFARKLEDLLDDDGVLIFPCSGMKVPYQNQLFSVYTNHGFTCIFNVAMVPVTACPLYLDDEGLPVGVQVVAARYQDRICLAVARELESSSISRRDEDEPVHCERVNSAGGGKGQSRLGDKATIRNTKPPRLFLRRDVGVHDSPPRAIWRPFCQNARSVELRSGNVRIERYHEQDAGRCFASSTVRPKDPETSPVHRITRPTNRIAMILCSLKTELLVLVRELVVFLFIRSADLLFTLWFWRTPKAKLPEVTDSLLLEPATLVASRIRAGKVTNALFLDSRKEGSLEDG</sequence>
<keyword evidence="2" id="KW-1185">Reference proteome</keyword>
<evidence type="ECO:0000313" key="2">
    <source>
        <dbReference type="Proteomes" id="UP000805193"/>
    </source>
</evidence>
<accession>A0AC60NWR9</accession>
<proteinExistence type="predicted"/>
<reference evidence="1 2" key="1">
    <citation type="journal article" date="2020" name="Cell">
        <title>Large-Scale Comparative Analyses of Tick Genomes Elucidate Their Genetic Diversity and Vector Capacities.</title>
        <authorList>
            <consortium name="Tick Genome and Microbiome Consortium (TIGMIC)"/>
            <person name="Jia N."/>
            <person name="Wang J."/>
            <person name="Shi W."/>
            <person name="Du L."/>
            <person name="Sun Y."/>
            <person name="Zhan W."/>
            <person name="Jiang J.F."/>
            <person name="Wang Q."/>
            <person name="Zhang B."/>
            <person name="Ji P."/>
            <person name="Bell-Sakyi L."/>
            <person name="Cui X.M."/>
            <person name="Yuan T.T."/>
            <person name="Jiang B.G."/>
            <person name="Yang W.F."/>
            <person name="Lam T.T."/>
            <person name="Chang Q.C."/>
            <person name="Ding S.J."/>
            <person name="Wang X.J."/>
            <person name="Zhu J.G."/>
            <person name="Ruan X.D."/>
            <person name="Zhao L."/>
            <person name="Wei J.T."/>
            <person name="Ye R.Z."/>
            <person name="Que T.C."/>
            <person name="Du C.H."/>
            <person name="Zhou Y.H."/>
            <person name="Cheng J.X."/>
            <person name="Dai P.F."/>
            <person name="Guo W.B."/>
            <person name="Han X.H."/>
            <person name="Huang E.J."/>
            <person name="Li L.F."/>
            <person name="Wei W."/>
            <person name="Gao Y.C."/>
            <person name="Liu J.Z."/>
            <person name="Shao H.Z."/>
            <person name="Wang X."/>
            <person name="Wang C.C."/>
            <person name="Yang T.C."/>
            <person name="Huo Q.B."/>
            <person name="Li W."/>
            <person name="Chen H.Y."/>
            <person name="Chen S.E."/>
            <person name="Zhou L.G."/>
            <person name="Ni X.B."/>
            <person name="Tian J.H."/>
            <person name="Sheng Y."/>
            <person name="Liu T."/>
            <person name="Pan Y.S."/>
            <person name="Xia L.Y."/>
            <person name="Li J."/>
            <person name="Zhao F."/>
            <person name="Cao W.C."/>
        </authorList>
    </citation>
    <scope>NUCLEOTIDE SEQUENCE [LARGE SCALE GENOMIC DNA]</scope>
    <source>
        <strain evidence="1">Iper-2018</strain>
    </source>
</reference>
<organism evidence="1 2">
    <name type="scientific">Ixodes persulcatus</name>
    <name type="common">Taiga tick</name>
    <dbReference type="NCBI Taxonomy" id="34615"/>
    <lineage>
        <taxon>Eukaryota</taxon>
        <taxon>Metazoa</taxon>
        <taxon>Ecdysozoa</taxon>
        <taxon>Arthropoda</taxon>
        <taxon>Chelicerata</taxon>
        <taxon>Arachnida</taxon>
        <taxon>Acari</taxon>
        <taxon>Parasitiformes</taxon>
        <taxon>Ixodida</taxon>
        <taxon>Ixodoidea</taxon>
        <taxon>Ixodidae</taxon>
        <taxon>Ixodinae</taxon>
        <taxon>Ixodes</taxon>
    </lineage>
</organism>
<evidence type="ECO:0000313" key="1">
    <source>
        <dbReference type="EMBL" id="KAG0411607.1"/>
    </source>
</evidence>
<protein>
    <submittedName>
        <fullName evidence="1">Uncharacterized protein</fullName>
    </submittedName>
</protein>
<dbReference type="Proteomes" id="UP000805193">
    <property type="component" value="Unassembled WGS sequence"/>
</dbReference>
<name>A0AC60NWR9_IXOPE</name>
<comment type="caution">
    <text evidence="1">The sequence shown here is derived from an EMBL/GenBank/DDBJ whole genome shotgun (WGS) entry which is preliminary data.</text>
</comment>
<feature type="non-terminal residue" evidence="1">
    <location>
        <position position="1"/>
    </location>
</feature>